<dbReference type="HOGENOM" id="CLU_3242040_0_0_1"/>
<evidence type="ECO:0000313" key="3">
    <source>
        <dbReference type="Proteomes" id="UP000008177"/>
    </source>
</evidence>
<evidence type="ECO:0000313" key="2">
    <source>
        <dbReference type="EMBL" id="CCD44871.1"/>
    </source>
</evidence>
<sequence length="43" mass="4302">MNRGIQDALSKGFPSSWEGASDDGDGGGDGDGGDGDVMKDLKS</sequence>
<reference evidence="3" key="1">
    <citation type="journal article" date="2011" name="PLoS Genet.">
        <title>Genomic analysis of the necrotrophic fungal pathogens Sclerotinia sclerotiorum and Botrytis cinerea.</title>
        <authorList>
            <person name="Amselem J."/>
            <person name="Cuomo C.A."/>
            <person name="van Kan J.A."/>
            <person name="Viaud M."/>
            <person name="Benito E.P."/>
            <person name="Couloux A."/>
            <person name="Coutinho P.M."/>
            <person name="de Vries R.P."/>
            <person name="Dyer P.S."/>
            <person name="Fillinger S."/>
            <person name="Fournier E."/>
            <person name="Gout L."/>
            <person name="Hahn M."/>
            <person name="Kohn L."/>
            <person name="Lapalu N."/>
            <person name="Plummer K.M."/>
            <person name="Pradier J.M."/>
            <person name="Quevillon E."/>
            <person name="Sharon A."/>
            <person name="Simon A."/>
            <person name="ten Have A."/>
            <person name="Tudzynski B."/>
            <person name="Tudzynski P."/>
            <person name="Wincker P."/>
            <person name="Andrew M."/>
            <person name="Anthouard V."/>
            <person name="Beever R.E."/>
            <person name="Beffa R."/>
            <person name="Benoit I."/>
            <person name="Bouzid O."/>
            <person name="Brault B."/>
            <person name="Chen Z."/>
            <person name="Choquer M."/>
            <person name="Collemare J."/>
            <person name="Cotton P."/>
            <person name="Danchin E.G."/>
            <person name="Da Silva C."/>
            <person name="Gautier A."/>
            <person name="Giraud C."/>
            <person name="Giraud T."/>
            <person name="Gonzalez C."/>
            <person name="Grossetete S."/>
            <person name="Guldener U."/>
            <person name="Henrissat B."/>
            <person name="Howlett B.J."/>
            <person name="Kodira C."/>
            <person name="Kretschmer M."/>
            <person name="Lappartient A."/>
            <person name="Leroch M."/>
            <person name="Levis C."/>
            <person name="Mauceli E."/>
            <person name="Neuveglise C."/>
            <person name="Oeser B."/>
            <person name="Pearson M."/>
            <person name="Poulain J."/>
            <person name="Poussereau N."/>
            <person name="Quesneville H."/>
            <person name="Rascle C."/>
            <person name="Schumacher J."/>
            <person name="Segurens B."/>
            <person name="Sexton A."/>
            <person name="Silva E."/>
            <person name="Sirven C."/>
            <person name="Soanes D.M."/>
            <person name="Talbot N.J."/>
            <person name="Templeton M."/>
            <person name="Yandava C."/>
            <person name="Yarden O."/>
            <person name="Zeng Q."/>
            <person name="Rollins J.A."/>
            <person name="Lebrun M.H."/>
            <person name="Dickman M."/>
        </authorList>
    </citation>
    <scope>NUCLEOTIDE SEQUENCE [LARGE SCALE GENOMIC DNA]</scope>
    <source>
        <strain evidence="3">T4</strain>
    </source>
</reference>
<name>G2XWK1_BOTF4</name>
<proteinExistence type="predicted"/>
<evidence type="ECO:0000256" key="1">
    <source>
        <dbReference type="SAM" id="MobiDB-lite"/>
    </source>
</evidence>
<protein>
    <submittedName>
        <fullName evidence="2">Uncharacterized protein</fullName>
    </submittedName>
</protein>
<dbReference type="EMBL" id="FQ790272">
    <property type="protein sequence ID" value="CCD44871.1"/>
    <property type="molecule type" value="Genomic_DNA"/>
</dbReference>
<accession>G2XWK1</accession>
<feature type="compositionally biased region" description="Acidic residues" evidence="1">
    <location>
        <begin position="20"/>
        <end position="34"/>
    </location>
</feature>
<organism evidence="2 3">
    <name type="scientific">Botryotinia fuckeliana (strain T4)</name>
    <name type="common">Noble rot fungus</name>
    <name type="synonym">Botrytis cinerea</name>
    <dbReference type="NCBI Taxonomy" id="999810"/>
    <lineage>
        <taxon>Eukaryota</taxon>
        <taxon>Fungi</taxon>
        <taxon>Dikarya</taxon>
        <taxon>Ascomycota</taxon>
        <taxon>Pezizomycotina</taxon>
        <taxon>Leotiomycetes</taxon>
        <taxon>Helotiales</taxon>
        <taxon>Sclerotiniaceae</taxon>
        <taxon>Botrytis</taxon>
    </lineage>
</organism>
<feature type="region of interest" description="Disordered" evidence="1">
    <location>
        <begin position="1"/>
        <end position="43"/>
    </location>
</feature>
<dbReference type="AlphaFoldDB" id="G2XWK1"/>
<gene>
    <name evidence="2" type="ORF">BofuT4_uP052200.1</name>
</gene>
<dbReference type="InParanoid" id="G2XWK1"/>
<dbReference type="Proteomes" id="UP000008177">
    <property type="component" value="Unplaced contigs"/>
</dbReference>